<evidence type="ECO:0000256" key="4">
    <source>
        <dbReference type="ARBA" id="ARBA00022692"/>
    </source>
</evidence>
<accession>A0A7W2IVM8</accession>
<keyword evidence="4 9" id="KW-0812">Transmembrane</keyword>
<evidence type="ECO:0000313" key="10">
    <source>
        <dbReference type="EMBL" id="MBA5764815.1"/>
    </source>
</evidence>
<proteinExistence type="inferred from homology"/>
<dbReference type="PANTHER" id="PTHR48086:SF10">
    <property type="entry name" value="AGR155CP"/>
    <property type="match status" value="1"/>
</dbReference>
<reference evidence="10 11" key="1">
    <citation type="submission" date="2020-07" db="EMBL/GenBank/DDBJ databases">
        <title>Vibrio marinisediminis sp. nov., isolated from marine sediment.</title>
        <authorList>
            <person name="Ji X."/>
        </authorList>
    </citation>
    <scope>NUCLEOTIDE SEQUENCE [LARGE SCALE GENOMIC DNA]</scope>
    <source>
        <strain evidence="10 11">404</strain>
    </source>
</reference>
<gene>
    <name evidence="10" type="ORF">H2O73_20925</name>
</gene>
<organism evidence="10 11">
    <name type="scientific">Vibrio marinisediminis</name>
    <dbReference type="NCBI Taxonomy" id="2758441"/>
    <lineage>
        <taxon>Bacteria</taxon>
        <taxon>Pseudomonadati</taxon>
        <taxon>Pseudomonadota</taxon>
        <taxon>Gammaproteobacteria</taxon>
        <taxon>Vibrionales</taxon>
        <taxon>Vibrionaceae</taxon>
        <taxon>Vibrio</taxon>
    </lineage>
</organism>
<sequence length="94" mass="9776">MLFYLFISLAAGITAIAKMVGLLAPVPLWATSSVVMAATLLYTLYGGLRASIFTDKVQMIVIMPLLAVLLIVGWQAAGGVDPTLAGLEAAAPQL</sequence>
<dbReference type="Proteomes" id="UP000571701">
    <property type="component" value="Unassembled WGS sequence"/>
</dbReference>
<comment type="subcellular location">
    <subcellularLocation>
        <location evidence="1">Membrane</location>
        <topology evidence="1">Multi-pass membrane protein</topology>
    </subcellularLocation>
</comment>
<dbReference type="GO" id="GO:0015606">
    <property type="term" value="F:spermidine transmembrane transporter activity"/>
    <property type="evidence" value="ECO:0007669"/>
    <property type="project" value="TreeGrafter"/>
</dbReference>
<dbReference type="InterPro" id="IPR050277">
    <property type="entry name" value="Sodium:Solute_Symporter"/>
</dbReference>
<protein>
    <submittedName>
        <fullName evidence="10">Sodium:solute symporter</fullName>
    </submittedName>
</protein>
<dbReference type="AlphaFoldDB" id="A0A7W2IVM8"/>
<name>A0A7W2IVM8_9VIBR</name>
<dbReference type="PANTHER" id="PTHR48086">
    <property type="entry name" value="SODIUM/PROLINE SYMPORTER-RELATED"/>
    <property type="match status" value="1"/>
</dbReference>
<keyword evidence="3" id="KW-0813">Transport</keyword>
<evidence type="ECO:0000256" key="9">
    <source>
        <dbReference type="SAM" id="Phobius"/>
    </source>
</evidence>
<evidence type="ECO:0000256" key="5">
    <source>
        <dbReference type="ARBA" id="ARBA00022847"/>
    </source>
</evidence>
<evidence type="ECO:0000256" key="3">
    <source>
        <dbReference type="ARBA" id="ARBA00022448"/>
    </source>
</evidence>
<evidence type="ECO:0000256" key="8">
    <source>
        <dbReference type="RuleBase" id="RU362091"/>
    </source>
</evidence>
<keyword evidence="6 9" id="KW-1133">Transmembrane helix</keyword>
<feature type="transmembrane region" description="Helical" evidence="9">
    <location>
        <begin position="57"/>
        <end position="77"/>
    </location>
</feature>
<dbReference type="PROSITE" id="PS50283">
    <property type="entry name" value="NA_SOLUT_SYMP_3"/>
    <property type="match status" value="1"/>
</dbReference>
<feature type="transmembrane region" description="Helical" evidence="9">
    <location>
        <begin position="27"/>
        <end position="45"/>
    </location>
</feature>
<dbReference type="Pfam" id="PF00474">
    <property type="entry name" value="SSF"/>
    <property type="match status" value="1"/>
</dbReference>
<evidence type="ECO:0000256" key="6">
    <source>
        <dbReference type="ARBA" id="ARBA00022989"/>
    </source>
</evidence>
<feature type="non-terminal residue" evidence="10">
    <location>
        <position position="1"/>
    </location>
</feature>
<dbReference type="EMBL" id="JACFYF010000204">
    <property type="protein sequence ID" value="MBA5764815.1"/>
    <property type="molecule type" value="Genomic_DNA"/>
</dbReference>
<dbReference type="InterPro" id="IPR038377">
    <property type="entry name" value="Na/Glc_symporter_sf"/>
</dbReference>
<dbReference type="GO" id="GO:0005886">
    <property type="term" value="C:plasma membrane"/>
    <property type="evidence" value="ECO:0007669"/>
    <property type="project" value="TreeGrafter"/>
</dbReference>
<dbReference type="Gene3D" id="1.20.1730.10">
    <property type="entry name" value="Sodium/glucose cotransporter"/>
    <property type="match status" value="1"/>
</dbReference>
<comment type="caution">
    <text evidence="10">The sequence shown here is derived from an EMBL/GenBank/DDBJ whole genome shotgun (WGS) entry which is preliminary data.</text>
</comment>
<evidence type="ECO:0000256" key="2">
    <source>
        <dbReference type="ARBA" id="ARBA00006434"/>
    </source>
</evidence>
<feature type="non-terminal residue" evidence="10">
    <location>
        <position position="94"/>
    </location>
</feature>
<keyword evidence="7 9" id="KW-0472">Membrane</keyword>
<dbReference type="GO" id="GO:0015293">
    <property type="term" value="F:symporter activity"/>
    <property type="evidence" value="ECO:0007669"/>
    <property type="project" value="UniProtKB-KW"/>
</dbReference>
<keyword evidence="5" id="KW-0769">Symport</keyword>
<evidence type="ECO:0000256" key="1">
    <source>
        <dbReference type="ARBA" id="ARBA00004141"/>
    </source>
</evidence>
<dbReference type="InterPro" id="IPR001734">
    <property type="entry name" value="Na/solute_symporter"/>
</dbReference>
<comment type="similarity">
    <text evidence="2 8">Belongs to the sodium:solute symporter (SSF) (TC 2.A.21) family.</text>
</comment>
<evidence type="ECO:0000256" key="7">
    <source>
        <dbReference type="ARBA" id="ARBA00023136"/>
    </source>
</evidence>
<keyword evidence="11" id="KW-1185">Reference proteome</keyword>
<evidence type="ECO:0000313" key="11">
    <source>
        <dbReference type="Proteomes" id="UP000571701"/>
    </source>
</evidence>